<dbReference type="KEGG" id="sale:EPH95_16715"/>
<accession>A0A514LL89</accession>
<dbReference type="RefSeq" id="WP_142091119.1">
    <property type="nucleotide sequence ID" value="NZ_CP035485.1"/>
</dbReference>
<protein>
    <submittedName>
        <fullName evidence="1">Efflux RND transporter permease subunit</fullName>
    </submittedName>
</protein>
<sequence length="151" mass="17132">MNWLRLLLKRKLIVGLLSIFVLLFGVYASSDLDVEMMPGITMDMGMVQIDAGELNTLDMEDTVIQPIEDRLDEMENIDTYETTITLGNGSIMIMFEEGEGDDAFVEVEAAMAEMENEIAEIDHVFSMQASMNPPMNCIMIYTGQIMKNWRM</sequence>
<dbReference type="Pfam" id="PF00873">
    <property type="entry name" value="ACR_tran"/>
    <property type="match status" value="1"/>
</dbReference>
<proteinExistence type="predicted"/>
<dbReference type="InterPro" id="IPR001036">
    <property type="entry name" value="Acrflvin-R"/>
</dbReference>
<name>A0A514LL89_9BACI</name>
<keyword evidence="2" id="KW-1185">Reference proteome</keyword>
<dbReference type="EMBL" id="CP035485">
    <property type="protein sequence ID" value="QDI92618.1"/>
    <property type="molecule type" value="Genomic_DNA"/>
</dbReference>
<gene>
    <name evidence="1" type="ORF">EPH95_16715</name>
</gene>
<dbReference type="PANTHER" id="PTHR32063">
    <property type="match status" value="1"/>
</dbReference>
<dbReference type="OrthoDB" id="9806532at2"/>
<organism evidence="1 2">
    <name type="scientific">Salicibibacter halophilus</name>
    <dbReference type="NCBI Taxonomy" id="2502791"/>
    <lineage>
        <taxon>Bacteria</taxon>
        <taxon>Bacillati</taxon>
        <taxon>Bacillota</taxon>
        <taxon>Bacilli</taxon>
        <taxon>Bacillales</taxon>
        <taxon>Bacillaceae</taxon>
        <taxon>Salicibibacter</taxon>
    </lineage>
</organism>
<dbReference type="PANTHER" id="PTHR32063:SF0">
    <property type="entry name" value="SWARMING MOTILITY PROTEIN SWRC"/>
    <property type="match status" value="1"/>
</dbReference>
<dbReference type="GO" id="GO:0042910">
    <property type="term" value="F:xenobiotic transmembrane transporter activity"/>
    <property type="evidence" value="ECO:0007669"/>
    <property type="project" value="TreeGrafter"/>
</dbReference>
<dbReference type="Proteomes" id="UP000319756">
    <property type="component" value="Chromosome"/>
</dbReference>
<dbReference type="Gene3D" id="3.30.70.1430">
    <property type="entry name" value="Multidrug efflux transporter AcrB pore domain"/>
    <property type="match status" value="1"/>
</dbReference>
<dbReference type="Gene3D" id="1.20.1640.10">
    <property type="entry name" value="Multidrug efflux transporter AcrB transmembrane domain"/>
    <property type="match status" value="1"/>
</dbReference>
<dbReference type="GO" id="GO:0005886">
    <property type="term" value="C:plasma membrane"/>
    <property type="evidence" value="ECO:0007669"/>
    <property type="project" value="TreeGrafter"/>
</dbReference>
<dbReference type="SUPFAM" id="SSF82693">
    <property type="entry name" value="Multidrug efflux transporter AcrB pore domain, PN1, PN2, PC1 and PC2 subdomains"/>
    <property type="match status" value="1"/>
</dbReference>
<evidence type="ECO:0000313" key="2">
    <source>
        <dbReference type="Proteomes" id="UP000319756"/>
    </source>
</evidence>
<dbReference type="AlphaFoldDB" id="A0A514LL89"/>
<evidence type="ECO:0000313" key="1">
    <source>
        <dbReference type="EMBL" id="QDI92618.1"/>
    </source>
</evidence>
<reference evidence="2" key="1">
    <citation type="submission" date="2019-01" db="EMBL/GenBank/DDBJ databases">
        <title>Genomic analysis of Salicibibacter sp. NKC3-5.</title>
        <authorList>
            <person name="Oh Y.J."/>
        </authorList>
    </citation>
    <scope>NUCLEOTIDE SEQUENCE [LARGE SCALE GENOMIC DNA]</scope>
    <source>
        <strain evidence="2">NKC3-5</strain>
    </source>
</reference>